<accession>A0ABS4I8J3</accession>
<keyword evidence="2" id="KW-1185">Reference proteome</keyword>
<protein>
    <submittedName>
        <fullName evidence="1">Uncharacterized protein</fullName>
    </submittedName>
</protein>
<name>A0ABS4I8J3_9BACL</name>
<dbReference type="Proteomes" id="UP001519344">
    <property type="component" value="Unassembled WGS sequence"/>
</dbReference>
<proteinExistence type="predicted"/>
<comment type="caution">
    <text evidence="1">The sequence shown here is derived from an EMBL/GenBank/DDBJ whole genome shotgun (WGS) entry which is preliminary data.</text>
</comment>
<organism evidence="1 2">
    <name type="scientific">Paenibacillus aceris</name>
    <dbReference type="NCBI Taxonomy" id="869555"/>
    <lineage>
        <taxon>Bacteria</taxon>
        <taxon>Bacillati</taxon>
        <taxon>Bacillota</taxon>
        <taxon>Bacilli</taxon>
        <taxon>Bacillales</taxon>
        <taxon>Paenibacillaceae</taxon>
        <taxon>Paenibacillus</taxon>
    </lineage>
</organism>
<gene>
    <name evidence="1" type="ORF">J2Z65_006449</name>
</gene>
<sequence length="51" mass="6120">MVKCGRQYTYRNRMINARTFLLRNEYIQFDGEKNLFIADRGSQFLLNLTLS</sequence>
<dbReference type="EMBL" id="JAGGKV010000029">
    <property type="protein sequence ID" value="MBP1967185.1"/>
    <property type="molecule type" value="Genomic_DNA"/>
</dbReference>
<reference evidence="1 2" key="1">
    <citation type="submission" date="2021-03" db="EMBL/GenBank/DDBJ databases">
        <title>Genomic Encyclopedia of Type Strains, Phase IV (KMG-IV): sequencing the most valuable type-strain genomes for metagenomic binning, comparative biology and taxonomic classification.</title>
        <authorList>
            <person name="Goeker M."/>
        </authorList>
    </citation>
    <scope>NUCLEOTIDE SEQUENCE [LARGE SCALE GENOMIC DNA]</scope>
    <source>
        <strain evidence="1 2">DSM 24950</strain>
    </source>
</reference>
<evidence type="ECO:0000313" key="1">
    <source>
        <dbReference type="EMBL" id="MBP1967185.1"/>
    </source>
</evidence>
<evidence type="ECO:0000313" key="2">
    <source>
        <dbReference type="Proteomes" id="UP001519344"/>
    </source>
</evidence>